<evidence type="ECO:0000313" key="2">
    <source>
        <dbReference type="EMBL" id="GES85448.1"/>
    </source>
</evidence>
<reference evidence="2" key="1">
    <citation type="submission" date="2019-10" db="EMBL/GenBank/DDBJ databases">
        <title>Conservation and host-specific expression of non-tandemly repeated heterogenous ribosome RNA gene in arbuscular mycorrhizal fungi.</title>
        <authorList>
            <person name="Maeda T."/>
            <person name="Kobayashi Y."/>
            <person name="Nakagawa T."/>
            <person name="Ezawa T."/>
            <person name="Yamaguchi K."/>
            <person name="Bino T."/>
            <person name="Nishimoto Y."/>
            <person name="Shigenobu S."/>
            <person name="Kawaguchi M."/>
        </authorList>
    </citation>
    <scope>NUCLEOTIDE SEQUENCE</scope>
    <source>
        <strain evidence="2">HR1</strain>
    </source>
</reference>
<dbReference type="AlphaFoldDB" id="A0A8H3LBK9"/>
<evidence type="ECO:0000313" key="3">
    <source>
        <dbReference type="Proteomes" id="UP000615446"/>
    </source>
</evidence>
<evidence type="ECO:0000256" key="1">
    <source>
        <dbReference type="SAM" id="MobiDB-lite"/>
    </source>
</evidence>
<dbReference type="Proteomes" id="UP000615446">
    <property type="component" value="Unassembled WGS sequence"/>
</dbReference>
<gene>
    <name evidence="2" type="ORF">RCL2_001255400</name>
</gene>
<proteinExistence type="predicted"/>
<name>A0A8H3LBK9_9GLOM</name>
<sequence length="68" mass="7998">MSHLFGGMQFEPSGQHPPSGHSKVHWSCLVTNDDFLIFDILRISFLFFHRRDDAKDLNLMRQDRQPNL</sequence>
<feature type="region of interest" description="Disordered" evidence="1">
    <location>
        <begin position="1"/>
        <end position="22"/>
    </location>
</feature>
<protein>
    <submittedName>
        <fullName evidence="2">Uncharacterized protein</fullName>
    </submittedName>
</protein>
<accession>A0A8H3LBK9</accession>
<dbReference type="EMBL" id="BLAL01000156">
    <property type="protein sequence ID" value="GES85448.1"/>
    <property type="molecule type" value="Genomic_DNA"/>
</dbReference>
<organism evidence="2 3">
    <name type="scientific">Rhizophagus clarus</name>
    <dbReference type="NCBI Taxonomy" id="94130"/>
    <lineage>
        <taxon>Eukaryota</taxon>
        <taxon>Fungi</taxon>
        <taxon>Fungi incertae sedis</taxon>
        <taxon>Mucoromycota</taxon>
        <taxon>Glomeromycotina</taxon>
        <taxon>Glomeromycetes</taxon>
        <taxon>Glomerales</taxon>
        <taxon>Glomeraceae</taxon>
        <taxon>Rhizophagus</taxon>
    </lineage>
</organism>
<comment type="caution">
    <text evidence="2">The sequence shown here is derived from an EMBL/GenBank/DDBJ whole genome shotgun (WGS) entry which is preliminary data.</text>
</comment>